<dbReference type="Pfam" id="PF13715">
    <property type="entry name" value="CarbopepD_reg_2"/>
    <property type="match status" value="1"/>
</dbReference>
<dbReference type="Proteomes" id="UP001326715">
    <property type="component" value="Chromosome"/>
</dbReference>
<gene>
    <name evidence="13" type="ORF">SAMN05661012_01095</name>
    <name evidence="14" type="ORF">SR876_05520</name>
</gene>
<dbReference type="InterPro" id="IPR023996">
    <property type="entry name" value="TonB-dep_OMP_SusC/RagA"/>
</dbReference>
<keyword evidence="10" id="KW-0732">Signal</keyword>
<evidence type="ECO:0000313" key="16">
    <source>
        <dbReference type="Proteomes" id="UP001326715"/>
    </source>
</evidence>
<keyword evidence="5 9" id="KW-0798">TonB box</keyword>
<name>A0A1K1NA18_9BACT</name>
<dbReference type="InterPro" id="IPR008969">
    <property type="entry name" value="CarboxyPept-like_regulatory"/>
</dbReference>
<evidence type="ECO:0000256" key="1">
    <source>
        <dbReference type="ARBA" id="ARBA00004571"/>
    </source>
</evidence>
<keyword evidence="14" id="KW-0675">Receptor</keyword>
<feature type="chain" id="PRO_5012476109" evidence="10">
    <location>
        <begin position="24"/>
        <end position="1055"/>
    </location>
</feature>
<keyword evidence="4 8" id="KW-0812">Transmembrane</keyword>
<dbReference type="FunFam" id="2.170.130.10:FF:000008">
    <property type="entry name" value="SusC/RagA family TonB-linked outer membrane protein"/>
    <property type="match status" value="1"/>
</dbReference>
<accession>A0A1K1NA18</accession>
<comment type="subcellular location">
    <subcellularLocation>
        <location evidence="1 8">Cell outer membrane</location>
        <topology evidence="1 8">Multi-pass membrane protein</topology>
    </subcellularLocation>
</comment>
<keyword evidence="7 8" id="KW-0998">Cell outer membrane</keyword>
<dbReference type="AlphaFoldDB" id="A0A1K1NA18"/>
<dbReference type="NCBIfam" id="TIGR04056">
    <property type="entry name" value="OMP_RagA_SusC"/>
    <property type="match status" value="1"/>
</dbReference>
<evidence type="ECO:0000256" key="6">
    <source>
        <dbReference type="ARBA" id="ARBA00023136"/>
    </source>
</evidence>
<dbReference type="Gene3D" id="2.40.170.20">
    <property type="entry name" value="TonB-dependent receptor, beta-barrel domain"/>
    <property type="match status" value="1"/>
</dbReference>
<protein>
    <submittedName>
        <fullName evidence="14">TonB-dependent receptor</fullName>
    </submittedName>
    <submittedName>
        <fullName evidence="13">TonB-linked outer membrane protein, SusC/RagA family</fullName>
    </submittedName>
</protein>
<evidence type="ECO:0000256" key="4">
    <source>
        <dbReference type="ARBA" id="ARBA00022692"/>
    </source>
</evidence>
<proteinExistence type="inferred from homology"/>
<dbReference type="InterPro" id="IPR039426">
    <property type="entry name" value="TonB-dep_rcpt-like"/>
</dbReference>
<dbReference type="RefSeq" id="WP_072357601.1">
    <property type="nucleotide sequence ID" value="NZ_CP139972.1"/>
</dbReference>
<dbReference type="Gene3D" id="2.60.40.1120">
    <property type="entry name" value="Carboxypeptidase-like, regulatory domain"/>
    <property type="match status" value="1"/>
</dbReference>
<evidence type="ECO:0000313" key="14">
    <source>
        <dbReference type="EMBL" id="WQG90946.1"/>
    </source>
</evidence>
<evidence type="ECO:0000259" key="11">
    <source>
        <dbReference type="Pfam" id="PF00593"/>
    </source>
</evidence>
<keyword evidence="3 8" id="KW-1134">Transmembrane beta strand</keyword>
<dbReference type="SUPFAM" id="SSF49464">
    <property type="entry name" value="Carboxypeptidase regulatory domain-like"/>
    <property type="match status" value="1"/>
</dbReference>
<dbReference type="GO" id="GO:0009279">
    <property type="term" value="C:cell outer membrane"/>
    <property type="evidence" value="ECO:0007669"/>
    <property type="project" value="UniProtKB-SubCell"/>
</dbReference>
<dbReference type="OrthoDB" id="9768177at2"/>
<dbReference type="STRING" id="1004.SAMN05661012_01095"/>
<evidence type="ECO:0000256" key="9">
    <source>
        <dbReference type="RuleBase" id="RU003357"/>
    </source>
</evidence>
<evidence type="ECO:0000313" key="13">
    <source>
        <dbReference type="EMBL" id="SFW32175.1"/>
    </source>
</evidence>
<evidence type="ECO:0000256" key="5">
    <source>
        <dbReference type="ARBA" id="ARBA00023077"/>
    </source>
</evidence>
<comment type="similarity">
    <text evidence="8 9">Belongs to the TonB-dependent receptor family.</text>
</comment>
<evidence type="ECO:0000313" key="15">
    <source>
        <dbReference type="Proteomes" id="UP000183788"/>
    </source>
</evidence>
<evidence type="ECO:0000256" key="7">
    <source>
        <dbReference type="ARBA" id="ARBA00023237"/>
    </source>
</evidence>
<dbReference type="InterPro" id="IPR012910">
    <property type="entry name" value="Plug_dom"/>
</dbReference>
<dbReference type="Pfam" id="PF07715">
    <property type="entry name" value="Plug"/>
    <property type="match status" value="1"/>
</dbReference>
<dbReference type="NCBIfam" id="TIGR04057">
    <property type="entry name" value="SusC_RagA_signa"/>
    <property type="match status" value="1"/>
</dbReference>
<dbReference type="EMBL" id="CP140154">
    <property type="protein sequence ID" value="WQG90946.1"/>
    <property type="molecule type" value="Genomic_DNA"/>
</dbReference>
<dbReference type="Proteomes" id="UP000183788">
    <property type="component" value="Unassembled WGS sequence"/>
</dbReference>
<feature type="domain" description="TonB-dependent receptor-like beta-barrel" evidence="11">
    <location>
        <begin position="449"/>
        <end position="1011"/>
    </location>
</feature>
<keyword evidence="16" id="KW-1185">Reference proteome</keyword>
<feature type="domain" description="TonB-dependent receptor plug" evidence="12">
    <location>
        <begin position="118"/>
        <end position="243"/>
    </location>
</feature>
<dbReference type="PROSITE" id="PS52016">
    <property type="entry name" value="TONB_DEPENDENT_REC_3"/>
    <property type="match status" value="1"/>
</dbReference>
<dbReference type="Pfam" id="PF00593">
    <property type="entry name" value="TonB_dep_Rec_b-barrel"/>
    <property type="match status" value="1"/>
</dbReference>
<evidence type="ECO:0000256" key="8">
    <source>
        <dbReference type="PROSITE-ProRule" id="PRU01360"/>
    </source>
</evidence>
<sequence length="1055" mass="116343">MKNNLLKGFPLLLIILCHVAVFAQDRKITGTIKDEKGNSLPGATIQVKGLKLATSTDVNGHYSLTLPQNGKVLVISFIGMVPQELPITQKSMYDATLQLQSTQLNDLVVIGYGTVRRSDLTGAVQKISKDDLVRNNPTNALEALQGKLAGVNVTQNDGAPGAGLSIRVRGSNSFLGGTEPLYVIDGVPFNNSSSGSTPASIGDDEKQTINAMAFVNPSDIESIEVLKDASATAIYGSRGANGVVLITTKRGRSGKDKVELNISMGVNEVFKKIHMLNAHDYALYQNESFRNENEIEGTSYDLPYPGKKMPVSGYPDSTYYAPGPDDYGTGTNWQDIVFRHALTQNYTLSVSGGSDAGNHSLSFNYLNQDGTILNSSYKRYNVNLNLNRNIGQHVKIGTSTMISRSVMNGVKTGTTKIDDVTAGVVRSALTFPSTLSLTDPASGAFTSVYFVTNPYIYTRDVLNKVSSINIFSSNYAEVSITKDLKFRQNIGMNYAYNLRDQYYPRSVYEGQSVNGWGLKADDTWSSVVSESLLTYMKQLNKHTINVVAGTTYERTDGQSKNMQAKDFPNDIMKNENLYAGEIQVTPTNNRYSSTLISGLVRANYNYADKYLLTASVRRDGSSKFGKDNKWANFPSFALAWKLVNENFLKGNKTISDLKLRASYGQTGNQGIGSYSSLSKLAVYNYILGGSVVTGLADDYYSGPANNKLKWESTRAYNLGVDIGLYNRVNLHVEVYKKKTEDLLQYIVTPASSGYSKALRNSGSVENKGLEIAVDGMPIKTKDFEWTLNANIAFNRNKILSLGGDVKEQFADNINTSDAPFIQKVGHPIGAIYGYKEDGYYDNEAEVRHDPYYASQSDAIVKRTIGEIKYKDQDGQPGITTNDRTFIGNTNPDYTFGITNNLRYKNWDLSIFVSGVQGNDVINMNYRFFGNIGDYKNITQAMWDGRWQAGKNNSNATGPKALHQFWRSMYFSRRYIEDGSFVKIKNVQVGYNVPNKLPGISALRVSLAVNNLYTFTKYTGYDPEVNGFGDNPALFGVDLGGYPGSRTYTFSVRANF</sequence>
<dbReference type="InterPro" id="IPR037066">
    <property type="entry name" value="Plug_dom_sf"/>
</dbReference>
<dbReference type="SUPFAM" id="SSF56935">
    <property type="entry name" value="Porins"/>
    <property type="match status" value="1"/>
</dbReference>
<reference evidence="14 16" key="2">
    <citation type="submission" date="2023-11" db="EMBL/GenBank/DDBJ databases">
        <title>MicrobeMod: A computational toolkit for identifying prokaryotic methylation and restriction-modification with nanopore sequencing.</title>
        <authorList>
            <person name="Crits-Christoph A."/>
            <person name="Kang S.C."/>
            <person name="Lee H."/>
            <person name="Ostrov N."/>
        </authorList>
    </citation>
    <scope>NUCLEOTIDE SEQUENCE [LARGE SCALE GENOMIC DNA]</scope>
    <source>
        <strain evidence="14 16">ATCC 23090</strain>
    </source>
</reference>
<dbReference type="InterPro" id="IPR036942">
    <property type="entry name" value="Beta-barrel_TonB_sf"/>
</dbReference>
<dbReference type="Gene3D" id="2.170.130.10">
    <property type="entry name" value="TonB-dependent receptor, plug domain"/>
    <property type="match status" value="1"/>
</dbReference>
<keyword evidence="2 8" id="KW-0813">Transport</keyword>
<evidence type="ECO:0000259" key="12">
    <source>
        <dbReference type="Pfam" id="PF07715"/>
    </source>
</evidence>
<reference evidence="13 15" key="1">
    <citation type="submission" date="2016-11" db="EMBL/GenBank/DDBJ databases">
        <authorList>
            <person name="Jaros S."/>
            <person name="Januszkiewicz K."/>
            <person name="Wedrychowicz H."/>
        </authorList>
    </citation>
    <scope>NUCLEOTIDE SEQUENCE [LARGE SCALE GENOMIC DNA]</scope>
    <source>
        <strain evidence="13 15">DSM 784</strain>
    </source>
</reference>
<evidence type="ECO:0000256" key="2">
    <source>
        <dbReference type="ARBA" id="ARBA00022448"/>
    </source>
</evidence>
<evidence type="ECO:0000256" key="3">
    <source>
        <dbReference type="ARBA" id="ARBA00022452"/>
    </source>
</evidence>
<dbReference type="EMBL" id="FPIZ01000003">
    <property type="protein sequence ID" value="SFW32175.1"/>
    <property type="molecule type" value="Genomic_DNA"/>
</dbReference>
<dbReference type="InterPro" id="IPR023997">
    <property type="entry name" value="TonB-dep_OMP_SusC/RagA_CS"/>
</dbReference>
<evidence type="ECO:0000256" key="10">
    <source>
        <dbReference type="SAM" id="SignalP"/>
    </source>
</evidence>
<feature type="signal peptide" evidence="10">
    <location>
        <begin position="1"/>
        <end position="23"/>
    </location>
</feature>
<keyword evidence="6 8" id="KW-0472">Membrane</keyword>
<organism evidence="13 15">
    <name type="scientific">Chitinophaga sancti</name>
    <dbReference type="NCBI Taxonomy" id="1004"/>
    <lineage>
        <taxon>Bacteria</taxon>
        <taxon>Pseudomonadati</taxon>
        <taxon>Bacteroidota</taxon>
        <taxon>Chitinophagia</taxon>
        <taxon>Chitinophagales</taxon>
        <taxon>Chitinophagaceae</taxon>
        <taxon>Chitinophaga</taxon>
    </lineage>
</organism>
<dbReference type="InterPro" id="IPR000531">
    <property type="entry name" value="Beta-barrel_TonB"/>
</dbReference>